<reference evidence="2 3" key="1">
    <citation type="submission" date="2016-01" db="EMBL/GenBank/DDBJ databases">
        <title>Biosynthesis of antibiotic leucinostatins and their inhibition on Phytophthora in bio-control Purpureocillium lilacinum.</title>
        <authorList>
            <person name="Wang G."/>
            <person name="Liu Z."/>
            <person name="Lin R."/>
            <person name="Li E."/>
            <person name="Mao Z."/>
            <person name="Ling J."/>
            <person name="Yin W."/>
            <person name="Xie B."/>
        </authorList>
    </citation>
    <scope>NUCLEOTIDE SEQUENCE [LARGE SCALE GENOMIC DNA]</scope>
    <source>
        <strain evidence="2">PLBJ-1</strain>
    </source>
</reference>
<proteinExistence type="predicted"/>
<name>A0A179GU55_PURLI</name>
<accession>A0A179GU55</accession>
<evidence type="ECO:0000313" key="3">
    <source>
        <dbReference type="Proteomes" id="UP000078240"/>
    </source>
</evidence>
<evidence type="ECO:0000256" key="1">
    <source>
        <dbReference type="SAM" id="MobiDB-lite"/>
    </source>
</evidence>
<feature type="compositionally biased region" description="Polar residues" evidence="1">
    <location>
        <begin position="1"/>
        <end position="23"/>
    </location>
</feature>
<organism evidence="2 3">
    <name type="scientific">Purpureocillium lilacinum</name>
    <name type="common">Paecilomyces lilacinus</name>
    <dbReference type="NCBI Taxonomy" id="33203"/>
    <lineage>
        <taxon>Eukaryota</taxon>
        <taxon>Fungi</taxon>
        <taxon>Dikarya</taxon>
        <taxon>Ascomycota</taxon>
        <taxon>Pezizomycotina</taxon>
        <taxon>Sordariomycetes</taxon>
        <taxon>Hypocreomycetidae</taxon>
        <taxon>Hypocreales</taxon>
        <taxon>Ophiocordycipitaceae</taxon>
        <taxon>Purpureocillium</taxon>
    </lineage>
</organism>
<gene>
    <name evidence="2" type="ORF">VFPBJ_04018</name>
</gene>
<protein>
    <submittedName>
        <fullName evidence="2">Uncharacterized protein</fullName>
    </submittedName>
</protein>
<dbReference type="Proteomes" id="UP000078240">
    <property type="component" value="Unassembled WGS sequence"/>
</dbReference>
<feature type="region of interest" description="Disordered" evidence="1">
    <location>
        <begin position="1"/>
        <end position="31"/>
    </location>
</feature>
<dbReference type="EMBL" id="LSBH01000003">
    <property type="protein sequence ID" value="OAQ81434.1"/>
    <property type="molecule type" value="Genomic_DNA"/>
</dbReference>
<evidence type="ECO:0000313" key="2">
    <source>
        <dbReference type="EMBL" id="OAQ81434.1"/>
    </source>
</evidence>
<comment type="caution">
    <text evidence="2">The sequence shown here is derived from an EMBL/GenBank/DDBJ whole genome shotgun (WGS) entry which is preliminary data.</text>
</comment>
<sequence>MFLSKSPSGPSSTRTSKQPTGTAGQRGCLPDLAKARLDPTAGRPRAEKVGLSSPLGFASRASLQRRAYSCASSIRSLASNVPTFASTIFSSHRHPTLTLLEAALHASD</sequence>
<dbReference type="AlphaFoldDB" id="A0A179GU55"/>